<comment type="function">
    <text evidence="9">Part of the twin-arginine translocation (Tat) system that transports large folded proteins containing a characteristic twin-arginine motif in their signal peptide across membranes. TatA could form the protein-conducting channel of the Tat system.</text>
</comment>
<proteinExistence type="inferred from homology"/>
<evidence type="ECO:0000256" key="3">
    <source>
        <dbReference type="ARBA" id="ARBA00022475"/>
    </source>
</evidence>
<keyword evidence="8 9" id="KW-0472">Membrane</keyword>
<protein>
    <recommendedName>
        <fullName evidence="9">Sec-independent protein translocase protein TatA</fullName>
    </recommendedName>
</protein>
<dbReference type="InterPro" id="IPR006312">
    <property type="entry name" value="TatA/E"/>
</dbReference>
<evidence type="ECO:0000256" key="4">
    <source>
        <dbReference type="ARBA" id="ARBA00022692"/>
    </source>
</evidence>
<dbReference type="GO" id="GO:0043953">
    <property type="term" value="P:protein transport by the Tat complex"/>
    <property type="evidence" value="ECO:0007669"/>
    <property type="project" value="UniProtKB-UniRule"/>
</dbReference>
<evidence type="ECO:0000313" key="12">
    <source>
        <dbReference type="EMBL" id="BBH50744.1"/>
    </source>
</evidence>
<evidence type="ECO:0000256" key="5">
    <source>
        <dbReference type="ARBA" id="ARBA00022927"/>
    </source>
</evidence>
<evidence type="ECO:0000256" key="6">
    <source>
        <dbReference type="ARBA" id="ARBA00022989"/>
    </source>
</evidence>
<dbReference type="GO" id="GO:0008320">
    <property type="term" value="F:protein transmembrane transporter activity"/>
    <property type="evidence" value="ECO:0007669"/>
    <property type="project" value="UniProtKB-UniRule"/>
</dbReference>
<keyword evidence="4 9" id="KW-0812">Transmembrane</keyword>
<keyword evidence="3 9" id="KW-1003">Cell membrane</keyword>
<feature type="domain" description="Zinc-ribbon" evidence="11">
    <location>
        <begin position="89"/>
        <end position="111"/>
    </location>
</feature>
<dbReference type="EMBL" id="AP019367">
    <property type="protein sequence ID" value="BBH50744.1"/>
    <property type="molecule type" value="Genomic_DNA"/>
</dbReference>
<dbReference type="KEGG" id="pcat:Pcatena_13310"/>
<keyword evidence="7 9" id="KW-0811">Translocation</keyword>
<reference evidence="13" key="1">
    <citation type="submission" date="2018-11" db="EMBL/GenBank/DDBJ databases">
        <title>Comparative genomics of Parolsenella catena and Libanicoccus massiliensis: Reclassification of Libanicoccus massiliensis as Parolsenella massiliensis comb. nov.</title>
        <authorList>
            <person name="Sakamoto M."/>
            <person name="Ikeyama N."/>
            <person name="Murakami T."/>
            <person name="Mori H."/>
            <person name="Yuki M."/>
            <person name="Ohkuma M."/>
        </authorList>
    </citation>
    <scope>NUCLEOTIDE SEQUENCE [LARGE SCALE GENOMIC DNA]</scope>
    <source>
        <strain evidence="13">JCM 31932</strain>
    </source>
</reference>
<dbReference type="Proteomes" id="UP000273154">
    <property type="component" value="Chromosome"/>
</dbReference>
<comment type="subunit">
    <text evidence="9">The Tat system comprises two distinct complexes: a TatABC complex, containing multiple copies of TatA, TatB and TatC subunits, and a separate TatA complex, containing only TatA subunits. Substrates initially bind to the TatABC complex, which probably triggers association of the separate TatA complex to form the active translocon.</text>
</comment>
<dbReference type="InterPro" id="IPR038587">
    <property type="entry name" value="Ribosomal_eL40_sf"/>
</dbReference>
<dbReference type="AlphaFoldDB" id="A0A3G9K825"/>
<dbReference type="Pfam" id="PF02416">
    <property type="entry name" value="TatA_B_E"/>
    <property type="match status" value="1"/>
</dbReference>
<keyword evidence="5 9" id="KW-0653">Protein transport</keyword>
<sequence>MFLGLGAPELIIILIVVLVIFGPKNLPKLGKSFGKTVKGIREGIEGDDKPAKAEATTETKPAEDVVDVPHVDADDEDAPAEAAEDGKKFCGHCGAENPADNKFCKSCGAKLD</sequence>
<dbReference type="Gene3D" id="1.20.5.3310">
    <property type="match status" value="1"/>
</dbReference>
<evidence type="ECO:0000313" key="13">
    <source>
        <dbReference type="Proteomes" id="UP000273154"/>
    </source>
</evidence>
<gene>
    <name evidence="9" type="primary">tatA</name>
    <name evidence="12" type="ORF">Pcatena_13310</name>
</gene>
<keyword evidence="2 9" id="KW-0813">Transport</keyword>
<comment type="similarity">
    <text evidence="9">Belongs to the TatA/E family.</text>
</comment>
<dbReference type="InterPro" id="IPR003369">
    <property type="entry name" value="TatA/B/E"/>
</dbReference>
<organism evidence="12 13">
    <name type="scientific">Parolsenella catena</name>
    <dbReference type="NCBI Taxonomy" id="2003188"/>
    <lineage>
        <taxon>Bacteria</taxon>
        <taxon>Bacillati</taxon>
        <taxon>Actinomycetota</taxon>
        <taxon>Coriobacteriia</taxon>
        <taxon>Coriobacteriales</taxon>
        <taxon>Atopobiaceae</taxon>
        <taxon>Parolsenella</taxon>
    </lineage>
</organism>
<feature type="transmembrane region" description="Helical" evidence="9">
    <location>
        <begin position="6"/>
        <end position="23"/>
    </location>
</feature>
<comment type="subcellular location">
    <subcellularLocation>
        <location evidence="1 9">Cell membrane</location>
        <topology evidence="1 9">Single-pass membrane protein</topology>
    </subcellularLocation>
</comment>
<dbReference type="InterPro" id="IPR026870">
    <property type="entry name" value="Zinc_ribbon_dom"/>
</dbReference>
<dbReference type="Pfam" id="PF13240">
    <property type="entry name" value="Zn_Ribbon_1"/>
    <property type="match status" value="1"/>
</dbReference>
<evidence type="ECO:0000256" key="8">
    <source>
        <dbReference type="ARBA" id="ARBA00023136"/>
    </source>
</evidence>
<evidence type="ECO:0000256" key="7">
    <source>
        <dbReference type="ARBA" id="ARBA00023010"/>
    </source>
</evidence>
<dbReference type="PANTHER" id="PTHR42982:SF1">
    <property type="entry name" value="SEC-INDEPENDENT PROTEIN TRANSLOCASE PROTEIN TATA"/>
    <property type="match status" value="1"/>
</dbReference>
<dbReference type="GO" id="GO:0033281">
    <property type="term" value="C:TAT protein transport complex"/>
    <property type="evidence" value="ECO:0007669"/>
    <property type="project" value="UniProtKB-UniRule"/>
</dbReference>
<evidence type="ECO:0000256" key="1">
    <source>
        <dbReference type="ARBA" id="ARBA00004162"/>
    </source>
</evidence>
<dbReference type="HAMAP" id="MF_00236">
    <property type="entry name" value="TatA_E"/>
    <property type="match status" value="1"/>
</dbReference>
<evidence type="ECO:0000256" key="9">
    <source>
        <dbReference type="HAMAP-Rule" id="MF_00236"/>
    </source>
</evidence>
<dbReference type="RefSeq" id="WP_126422808.1">
    <property type="nucleotide sequence ID" value="NZ_AP019367.1"/>
</dbReference>
<keyword evidence="13" id="KW-1185">Reference proteome</keyword>
<dbReference type="PANTHER" id="PTHR42982">
    <property type="entry name" value="SEC-INDEPENDENT PROTEIN TRANSLOCASE PROTEIN TATA"/>
    <property type="match status" value="1"/>
</dbReference>
<evidence type="ECO:0000256" key="10">
    <source>
        <dbReference type="SAM" id="MobiDB-lite"/>
    </source>
</evidence>
<dbReference type="GeneID" id="88849467"/>
<name>A0A3G9K825_9ACTN</name>
<dbReference type="PRINTS" id="PR01506">
    <property type="entry name" value="TATBPROTEIN"/>
</dbReference>
<dbReference type="NCBIfam" id="TIGR01411">
    <property type="entry name" value="tatAE"/>
    <property type="match status" value="1"/>
</dbReference>
<feature type="region of interest" description="Disordered" evidence="10">
    <location>
        <begin position="43"/>
        <end position="70"/>
    </location>
</feature>
<evidence type="ECO:0000259" key="11">
    <source>
        <dbReference type="Pfam" id="PF13240"/>
    </source>
</evidence>
<keyword evidence="6 9" id="KW-1133">Transmembrane helix</keyword>
<dbReference type="Gene3D" id="4.10.1060.50">
    <property type="match status" value="1"/>
</dbReference>
<accession>A0A3G9K825</accession>
<evidence type="ECO:0000256" key="2">
    <source>
        <dbReference type="ARBA" id="ARBA00022448"/>
    </source>
</evidence>